<keyword evidence="2" id="KW-0812">Transmembrane</keyword>
<dbReference type="EMBL" id="JACHMK010000001">
    <property type="protein sequence ID" value="MBB6334290.1"/>
    <property type="molecule type" value="Genomic_DNA"/>
</dbReference>
<evidence type="ECO:0000313" key="3">
    <source>
        <dbReference type="EMBL" id="MBB6334290.1"/>
    </source>
</evidence>
<organism evidence="3 4">
    <name type="scientific">Schaalia hyovaginalis</name>
    <dbReference type="NCBI Taxonomy" id="29316"/>
    <lineage>
        <taxon>Bacteria</taxon>
        <taxon>Bacillati</taxon>
        <taxon>Actinomycetota</taxon>
        <taxon>Actinomycetes</taxon>
        <taxon>Actinomycetales</taxon>
        <taxon>Actinomycetaceae</taxon>
        <taxon>Schaalia</taxon>
    </lineage>
</organism>
<accession>A0A923E4A3</accession>
<dbReference type="InterPro" id="IPR050834">
    <property type="entry name" value="Glycosyltransf_2"/>
</dbReference>
<feature type="region of interest" description="Disordered" evidence="1">
    <location>
        <begin position="226"/>
        <end position="263"/>
    </location>
</feature>
<feature type="transmembrane region" description="Helical" evidence="2">
    <location>
        <begin position="1033"/>
        <end position="1053"/>
    </location>
</feature>
<feature type="transmembrane region" description="Helical" evidence="2">
    <location>
        <begin position="607"/>
        <end position="624"/>
    </location>
</feature>
<feature type="transmembrane region" description="Helical" evidence="2">
    <location>
        <begin position="668"/>
        <end position="687"/>
    </location>
</feature>
<feature type="transmembrane region" description="Helical" evidence="2">
    <location>
        <begin position="282"/>
        <end position="301"/>
    </location>
</feature>
<proteinExistence type="predicted"/>
<feature type="transmembrane region" description="Helical" evidence="2">
    <location>
        <begin position="770"/>
        <end position="789"/>
    </location>
</feature>
<keyword evidence="4" id="KW-1185">Reference proteome</keyword>
<sequence>MKPRILAFIVARDSDSASRVLEASREQTLAPDEILILDCSGSASPGAPAAARIDGADPPVRTIATPGAKNLGDALNTAVRAVDPGLLSARWWWILHDDSEPEATCLERLWEVADLGRTIAAAGPKQLDARGVRILEVGIEATASARRLESILPGEIDQGQYDGRSDVLGIGTAGMLVDPGAWEAVGGFDPALGPFGDGLDFSRRLHRAGFRVVVVPGARIRHARASLVPRGPASPPAEGASRGAGPDSAVRARTPKGDPADPSFGARRFAQLYNWAKAAPSALMPLLMAWLLLWTPLRALARLLSGRGRLFLPEIAAWLRLIRFTPHLLVERLRMRRIARVPRSALHPLEVRGKRLRALKKDLKRADDSSEDLDDPIVVRARASYAARNAWVLIATLILASALAFLRWWGIGPTLAGGAWAAAPTAPADLWHAAFSWWIAGGDGLAGAPDPFLLPIALVLVPLGLASVPMNAVLAWILVLAIPAAAGTAWVFACRLTRSPGLRSATALTWAALPALGLSLEQGRLAPALFHVLLPLAAGVWAGLAAPAIPLRLRGAFGTVAFEPGQRSGRLARFAILSAALVACVPWAFLLVLVAVIVLLRRGGGRLALLVLIPSLVLLAPFAVDAVTSPGSWRALATVAGPDAATMMARSWEVLLGLPVLESDPLRLILQAIPMVALLISACLLMPRALRAKTDSARLASAPAFVALAALFLLLAAVVRRVDAGVVDSQVTTAWISPMLSLAALALMTAGLLAVPTLPEIGAPGMRRAGRFGALLALCALAAGATPLIDRVGAASAPSDASAPLSRGVHASAPLIAAVSEQGQISSRQARVLVLDADEGLARLDIALWRGAGPSLTDSTPLSRARALVGGTEADPATAALESAALALVVYPDEDVVADIAAHGVDTVLVPADSPGLPLIAGGLDRAVGLERIGQTDAGIVWRVRPRGTAPSRVRIDAQGGPEPVDSTAEGVRVELDGQAQGTLVLAERADAGWRASLNGVELAPTTVDGWAQGFTDLGPGTLVVSYARARTLTWQIAVLLVLALTALAAIPWRSGK</sequence>
<feature type="transmembrane region" description="Helical" evidence="2">
    <location>
        <begin position="528"/>
        <end position="551"/>
    </location>
</feature>
<protein>
    <submittedName>
        <fullName evidence="3">GT2 family glycosyltransferase</fullName>
    </submittedName>
</protein>
<comment type="caution">
    <text evidence="3">The sequence shown here is derived from an EMBL/GenBank/DDBJ whole genome shotgun (WGS) entry which is preliminary data.</text>
</comment>
<dbReference type="AlphaFoldDB" id="A0A923E4A3"/>
<dbReference type="Proteomes" id="UP000617426">
    <property type="component" value="Unassembled WGS sequence"/>
</dbReference>
<feature type="transmembrane region" description="Helical" evidence="2">
    <location>
        <begin position="739"/>
        <end position="758"/>
    </location>
</feature>
<evidence type="ECO:0000256" key="1">
    <source>
        <dbReference type="SAM" id="MobiDB-lite"/>
    </source>
</evidence>
<dbReference type="PANTHER" id="PTHR43685:SF3">
    <property type="entry name" value="SLR2126 PROTEIN"/>
    <property type="match status" value="1"/>
</dbReference>
<dbReference type="InterPro" id="IPR029044">
    <property type="entry name" value="Nucleotide-diphossugar_trans"/>
</dbReference>
<feature type="transmembrane region" description="Helical" evidence="2">
    <location>
        <begin position="390"/>
        <end position="411"/>
    </location>
</feature>
<evidence type="ECO:0000256" key="2">
    <source>
        <dbReference type="SAM" id="Phobius"/>
    </source>
</evidence>
<dbReference type="PANTHER" id="PTHR43685">
    <property type="entry name" value="GLYCOSYLTRANSFERASE"/>
    <property type="match status" value="1"/>
</dbReference>
<feature type="transmembrane region" description="Helical" evidence="2">
    <location>
        <begin position="474"/>
        <end position="493"/>
    </location>
</feature>
<keyword evidence="2" id="KW-0472">Membrane</keyword>
<dbReference type="Gene3D" id="3.90.550.10">
    <property type="entry name" value="Spore Coat Polysaccharide Biosynthesis Protein SpsA, Chain A"/>
    <property type="match status" value="1"/>
</dbReference>
<evidence type="ECO:0000313" key="4">
    <source>
        <dbReference type="Proteomes" id="UP000617426"/>
    </source>
</evidence>
<name>A0A923E4A3_9ACTO</name>
<keyword evidence="2" id="KW-1133">Transmembrane helix</keyword>
<feature type="transmembrane region" description="Helical" evidence="2">
    <location>
        <begin position="699"/>
        <end position="719"/>
    </location>
</feature>
<dbReference type="Pfam" id="PF13641">
    <property type="entry name" value="Glyco_tranf_2_3"/>
    <property type="match status" value="1"/>
</dbReference>
<dbReference type="SUPFAM" id="SSF53448">
    <property type="entry name" value="Nucleotide-diphospho-sugar transferases"/>
    <property type="match status" value="1"/>
</dbReference>
<gene>
    <name evidence="3" type="ORF">HD592_000855</name>
</gene>
<dbReference type="RefSeq" id="WP_184452165.1">
    <property type="nucleotide sequence ID" value="NZ_JACHMK010000001.1"/>
</dbReference>
<feature type="transmembrane region" description="Helical" evidence="2">
    <location>
        <begin position="571"/>
        <end position="600"/>
    </location>
</feature>
<reference evidence="3" key="1">
    <citation type="submission" date="2020-08" db="EMBL/GenBank/DDBJ databases">
        <title>Sequencing the genomes of 1000 actinobacteria strains.</title>
        <authorList>
            <person name="Klenk H.-P."/>
        </authorList>
    </citation>
    <scope>NUCLEOTIDE SEQUENCE</scope>
    <source>
        <strain evidence="3">DSM 10695</strain>
    </source>
</reference>